<proteinExistence type="predicted"/>
<protein>
    <recommendedName>
        <fullName evidence="4">WXG100 family type VII secretion target</fullName>
    </recommendedName>
</protein>
<comment type="caution">
    <text evidence="2">The sequence shown here is derived from an EMBL/GenBank/DDBJ whole genome shotgun (WGS) entry which is preliminary data.</text>
</comment>
<evidence type="ECO:0008006" key="4">
    <source>
        <dbReference type="Google" id="ProtNLM"/>
    </source>
</evidence>
<dbReference type="Proteomes" id="UP000596938">
    <property type="component" value="Unassembled WGS sequence"/>
</dbReference>
<keyword evidence="3" id="KW-1185">Reference proteome</keyword>
<evidence type="ECO:0000313" key="3">
    <source>
        <dbReference type="Proteomes" id="UP000596938"/>
    </source>
</evidence>
<organism evidence="2 3">
    <name type="scientific">Pseudarthrobacter polychromogenes</name>
    <dbReference type="NCBI Taxonomy" id="1676"/>
    <lineage>
        <taxon>Bacteria</taxon>
        <taxon>Bacillati</taxon>
        <taxon>Actinomycetota</taxon>
        <taxon>Actinomycetes</taxon>
        <taxon>Micrococcales</taxon>
        <taxon>Micrococcaceae</taxon>
        <taxon>Pseudarthrobacter</taxon>
    </lineage>
</organism>
<gene>
    <name evidence="2" type="ORF">GCM10011577_14240</name>
</gene>
<feature type="compositionally biased region" description="Low complexity" evidence="1">
    <location>
        <begin position="100"/>
        <end position="116"/>
    </location>
</feature>
<dbReference type="Gene3D" id="1.10.287.1060">
    <property type="entry name" value="ESAT-6-like"/>
    <property type="match status" value="1"/>
</dbReference>
<name>A0ABQ1XF12_9MICC</name>
<dbReference type="EMBL" id="BMKU01000003">
    <property type="protein sequence ID" value="GGG92678.1"/>
    <property type="molecule type" value="Genomic_DNA"/>
</dbReference>
<sequence length="300" mass="30419">MAPGLYGADIEQLRSLSKSMDRSGLRLMETERQITSLVAGIDWRGNDGGRFRREWSDTWRPMMKQSSQSLLDASKLLLTQADEQETASTTSGAGPGSGGPATPTAPGGPGDTAPGPLDAVLAVAGSPGWWGANAAVTAAGLYTDNLLATMANGGLLTKLTKWPWLSAQYAQVPGVGYVRGTQLLNGTSMLGRLSGGLGIITGGLQIAHSVHTGNTGMAIDGGVSAVLAAGSFIPGAGPFFAVAGIAWGGMGLLASNLGYGSASEMVADAAKKTADAVADGAQKTVDAVADGAKKVWGWLT</sequence>
<evidence type="ECO:0000256" key="1">
    <source>
        <dbReference type="SAM" id="MobiDB-lite"/>
    </source>
</evidence>
<feature type="region of interest" description="Disordered" evidence="1">
    <location>
        <begin position="82"/>
        <end position="118"/>
    </location>
</feature>
<accession>A0ABQ1XF12</accession>
<evidence type="ECO:0000313" key="2">
    <source>
        <dbReference type="EMBL" id="GGG92678.1"/>
    </source>
</evidence>
<dbReference type="RefSeq" id="WP_188809670.1">
    <property type="nucleotide sequence ID" value="NZ_BAAAWV010000001.1"/>
</dbReference>
<reference evidence="3" key="1">
    <citation type="journal article" date="2019" name="Int. J. Syst. Evol. Microbiol.">
        <title>The Global Catalogue of Microorganisms (GCM) 10K type strain sequencing project: providing services to taxonomists for standard genome sequencing and annotation.</title>
        <authorList>
            <consortium name="The Broad Institute Genomics Platform"/>
            <consortium name="The Broad Institute Genome Sequencing Center for Infectious Disease"/>
            <person name="Wu L."/>
            <person name="Ma J."/>
        </authorList>
    </citation>
    <scope>NUCLEOTIDE SEQUENCE [LARGE SCALE GENOMIC DNA]</scope>
    <source>
        <strain evidence="3">CGMCC 1.1927</strain>
    </source>
</reference>